<dbReference type="InterPro" id="IPR009057">
    <property type="entry name" value="Homeodomain-like_sf"/>
</dbReference>
<proteinExistence type="predicted"/>
<sequence length="116" mass="13307">MLRTMKIALTPQQKIQLEQTHDSNRDGRVRDRIKAVLLASEGWSQTMITQVLRTYESTVARHLADYVLSEKLRPENGGSQSQLSAIQTMHLIEHLTEETYSHTHKIVAYVKETFGD</sequence>
<dbReference type="SUPFAM" id="SSF46689">
    <property type="entry name" value="Homeodomain-like"/>
    <property type="match status" value="1"/>
</dbReference>
<organism evidence="1 2">
    <name type="scientific">Vibrio campbellii (strain ATCC BAA-1116)</name>
    <dbReference type="NCBI Taxonomy" id="2902295"/>
    <lineage>
        <taxon>Bacteria</taxon>
        <taxon>Pseudomonadati</taxon>
        <taxon>Pseudomonadota</taxon>
        <taxon>Gammaproteobacteria</taxon>
        <taxon>Vibrionales</taxon>
        <taxon>Vibrionaceae</taxon>
        <taxon>Vibrio</taxon>
    </lineage>
</organism>
<dbReference type="KEGG" id="vha:VIBHAR_01682"/>
<dbReference type="Proteomes" id="UP000008152">
    <property type="component" value="Chromosome I"/>
</dbReference>
<evidence type="ECO:0000313" key="1">
    <source>
        <dbReference type="EMBL" id="ABU70651.1"/>
    </source>
</evidence>
<gene>
    <name evidence="1" type="ordered locus">VIBHAR_01682</name>
</gene>
<evidence type="ECO:0008006" key="3">
    <source>
        <dbReference type="Google" id="ProtNLM"/>
    </source>
</evidence>
<evidence type="ECO:0000313" key="2">
    <source>
        <dbReference type="Proteomes" id="UP000008152"/>
    </source>
</evidence>
<dbReference type="Pfam" id="PF13551">
    <property type="entry name" value="HTH_29"/>
    <property type="match status" value="1"/>
</dbReference>
<accession>A7MTG8</accession>
<dbReference type="AlphaFoldDB" id="A7MTG8"/>
<protein>
    <recommendedName>
        <fullName evidence="3">IS630 family transposase</fullName>
    </recommendedName>
</protein>
<dbReference type="EMBL" id="CP000789">
    <property type="protein sequence ID" value="ABU70651.1"/>
    <property type="molecule type" value="Genomic_DNA"/>
</dbReference>
<dbReference type="PATRIC" id="fig|338187.25.peg.987"/>
<name>A7MTG8_VIBC1</name>
<reference evidence="1 2" key="1">
    <citation type="submission" date="2007-08" db="EMBL/GenBank/DDBJ databases">
        <authorList>
            <consortium name="The Vibrio harveyi Genome Sequencing Project"/>
            <person name="Bassler B."/>
            <person name="Clifton S.W."/>
            <person name="Fulton L."/>
            <person name="Delehaunty K."/>
            <person name="Fronick C."/>
            <person name="Harrison M."/>
            <person name="Markivic C."/>
            <person name="Fulton R."/>
            <person name="Tin-Wollam A.-M."/>
            <person name="Shah N."/>
            <person name="Pepin K."/>
            <person name="Nash W."/>
            <person name="Thiruvilangam P."/>
            <person name="Bhonagiri V."/>
            <person name="Waters C."/>
            <person name="Tu K.C."/>
            <person name="Irgon J."/>
            <person name="Wilson R.K."/>
        </authorList>
    </citation>
    <scope>NUCLEOTIDE SEQUENCE [LARGE SCALE GENOMIC DNA]</scope>
    <source>
        <strain evidence="2">ATCC BAA-1116 / BB120</strain>
    </source>
</reference>